<dbReference type="InterPro" id="IPR045186">
    <property type="entry name" value="Indole-3-glycerol_P_synth"/>
</dbReference>
<name>A0AAW4NPU0_9BACT</name>
<comment type="caution">
    <text evidence="8">The sequence shown here is derived from an EMBL/GenBank/DDBJ whole genome shotgun (WGS) entry which is preliminary data.</text>
</comment>
<accession>A0AAW4NPU0</accession>
<dbReference type="GO" id="GO:0004640">
    <property type="term" value="F:phosphoribosylanthranilate isomerase activity"/>
    <property type="evidence" value="ECO:0007669"/>
    <property type="project" value="TreeGrafter"/>
</dbReference>
<evidence type="ECO:0000256" key="3">
    <source>
        <dbReference type="ARBA" id="ARBA00022822"/>
    </source>
</evidence>
<dbReference type="PANTHER" id="PTHR22854">
    <property type="entry name" value="TRYPTOPHAN BIOSYNTHESIS PROTEIN"/>
    <property type="match status" value="1"/>
</dbReference>
<proteinExistence type="predicted"/>
<protein>
    <submittedName>
        <fullName evidence="8">Indole-3-glycerol phosphate synthase TrpC</fullName>
    </submittedName>
</protein>
<evidence type="ECO:0000313" key="9">
    <source>
        <dbReference type="Proteomes" id="UP001196873"/>
    </source>
</evidence>
<dbReference type="GO" id="GO:0000162">
    <property type="term" value="P:L-tryptophan biosynthetic process"/>
    <property type="evidence" value="ECO:0007669"/>
    <property type="project" value="UniProtKB-KW"/>
</dbReference>
<evidence type="ECO:0000256" key="6">
    <source>
        <dbReference type="ARBA" id="ARBA00029440"/>
    </source>
</evidence>
<evidence type="ECO:0000256" key="2">
    <source>
        <dbReference type="ARBA" id="ARBA00022793"/>
    </source>
</evidence>
<keyword evidence="2" id="KW-0210">Decarboxylase</keyword>
<comment type="pathway">
    <text evidence="6">Amino-acid biosynthesis.</text>
</comment>
<gene>
    <name evidence="8" type="ORF">KZY68_08360</name>
</gene>
<evidence type="ECO:0000313" key="8">
    <source>
        <dbReference type="EMBL" id="MBW4866017.1"/>
    </source>
</evidence>
<dbReference type="Pfam" id="PF00218">
    <property type="entry name" value="IGPS"/>
    <property type="match status" value="1"/>
</dbReference>
<keyword evidence="4" id="KW-0057">Aromatic amino acid biosynthesis</keyword>
<evidence type="ECO:0000259" key="7">
    <source>
        <dbReference type="Pfam" id="PF00218"/>
    </source>
</evidence>
<dbReference type="Proteomes" id="UP001196873">
    <property type="component" value="Unassembled WGS sequence"/>
</dbReference>
<keyword evidence="5" id="KW-0456">Lyase</keyword>
<dbReference type="EMBL" id="JAHXRF010000011">
    <property type="protein sequence ID" value="MBW4866017.1"/>
    <property type="molecule type" value="Genomic_DNA"/>
</dbReference>
<dbReference type="RefSeq" id="WP_219424775.1">
    <property type="nucleotide sequence ID" value="NZ_JAHXQY010000001.1"/>
</dbReference>
<evidence type="ECO:0000256" key="5">
    <source>
        <dbReference type="ARBA" id="ARBA00023239"/>
    </source>
</evidence>
<dbReference type="InterPro" id="IPR013798">
    <property type="entry name" value="Indole-3-glycerol_P_synth_dom"/>
</dbReference>
<dbReference type="PANTHER" id="PTHR22854:SF2">
    <property type="entry name" value="INDOLE-3-GLYCEROL-PHOSPHATE SYNTHASE"/>
    <property type="match status" value="1"/>
</dbReference>
<keyword evidence="1" id="KW-0028">Amino-acid biosynthesis</keyword>
<sequence length="272" mass="30466">MNLLEEIIAHKHIEIDQRKRFISPRQLYALVAQQMDNLSHKPLKEEGLSFVLQHSDTGIIAEFKRKSPVKGWINEAAKASDVCLAYEKSGATALSIVTDIDYFAGYDEFVQEARAVGVQLPILYNNFIIDDYQLLQARFCGASAIVLIAEVLSKDECKRMISLAHQLELEVMIELHEERSLDYLELEPDLCGVNNCDLRTFVSDVNTSLTLADRLPKELCKVSENGILDASTAARLRSAGYDGLLVSDVLMKQPVPGEALKQFIHELKNTSI</sequence>
<evidence type="ECO:0000256" key="4">
    <source>
        <dbReference type="ARBA" id="ARBA00023141"/>
    </source>
</evidence>
<keyword evidence="3" id="KW-0822">Tryptophan biosynthesis</keyword>
<organism evidence="8 9">
    <name type="scientific">Segatella salivae</name>
    <dbReference type="NCBI Taxonomy" id="228604"/>
    <lineage>
        <taxon>Bacteria</taxon>
        <taxon>Pseudomonadati</taxon>
        <taxon>Bacteroidota</taxon>
        <taxon>Bacteroidia</taxon>
        <taxon>Bacteroidales</taxon>
        <taxon>Prevotellaceae</taxon>
        <taxon>Segatella</taxon>
    </lineage>
</organism>
<feature type="domain" description="Indole-3-glycerol phosphate synthase" evidence="7">
    <location>
        <begin position="4"/>
        <end position="261"/>
    </location>
</feature>
<evidence type="ECO:0000256" key="1">
    <source>
        <dbReference type="ARBA" id="ARBA00022605"/>
    </source>
</evidence>
<reference evidence="8" key="1">
    <citation type="submission" date="2021-07" db="EMBL/GenBank/DDBJ databases">
        <title>Genomic diversity and antimicrobial resistance of Prevotella spp. isolated from chronic lung disease airways.</title>
        <authorList>
            <person name="Webb K.A."/>
            <person name="Olagoke O.S."/>
            <person name="Baird T."/>
            <person name="Neill J."/>
            <person name="Pham A."/>
            <person name="Wells T.J."/>
            <person name="Ramsay K.A."/>
            <person name="Bell S.C."/>
            <person name="Sarovich D.S."/>
            <person name="Price E.P."/>
        </authorList>
    </citation>
    <scope>NUCLEOTIDE SEQUENCE</scope>
    <source>
        <strain evidence="8">SCHI0047.S.3</strain>
    </source>
</reference>
<dbReference type="GO" id="GO:0004425">
    <property type="term" value="F:indole-3-glycerol-phosphate synthase activity"/>
    <property type="evidence" value="ECO:0007669"/>
    <property type="project" value="InterPro"/>
</dbReference>
<dbReference type="AlphaFoldDB" id="A0AAW4NPU0"/>
<dbReference type="CDD" id="cd00331">
    <property type="entry name" value="IGPS"/>
    <property type="match status" value="1"/>
</dbReference>